<evidence type="ECO:0000256" key="1">
    <source>
        <dbReference type="SAM" id="MobiDB-lite"/>
    </source>
</evidence>
<dbReference type="AlphaFoldDB" id="A0A8H3FD13"/>
<gene>
    <name evidence="2" type="ORF">IMSHALPRED_004885</name>
</gene>
<accession>A0A8H3FD13</accession>
<sequence length="274" mass="31467">MLLGHQGQHRDLGRMYSDDQLFRIIVPKRFTLHAYPPGSQIKAGFSETVISTSGDIRPDFTDEDIALVLQYRWPEEFGDLNACDIKAVNNSVRGVGNNLDSVADILSYDDLNLSNYCHEKLYNNPARREQILQNFKLELHEAQRFRAAAVEDRFKHTEREVLKYIIVATVHHSLSWDSIANSLNRRNRRPAGLISHTNEFDAGLVEEIFRLHAEARTNIFEQCVSRDWNKLSLAMLPTGKVRREAQNERRFSPVTPAAMTVPESQSEILEPRPR</sequence>
<name>A0A8H3FD13_9LECA</name>
<proteinExistence type="predicted"/>
<evidence type="ECO:0000313" key="2">
    <source>
        <dbReference type="EMBL" id="CAF9920417.1"/>
    </source>
</evidence>
<protein>
    <submittedName>
        <fullName evidence="2">Uncharacterized protein</fullName>
    </submittedName>
</protein>
<dbReference type="OrthoDB" id="5308013at2759"/>
<evidence type="ECO:0000313" key="3">
    <source>
        <dbReference type="Proteomes" id="UP000664534"/>
    </source>
</evidence>
<feature type="region of interest" description="Disordered" evidence="1">
    <location>
        <begin position="244"/>
        <end position="274"/>
    </location>
</feature>
<reference evidence="2" key="1">
    <citation type="submission" date="2021-03" db="EMBL/GenBank/DDBJ databases">
        <authorList>
            <person name="Tagirdzhanova G."/>
        </authorList>
    </citation>
    <scope>NUCLEOTIDE SEQUENCE</scope>
</reference>
<comment type="caution">
    <text evidence="2">The sequence shown here is derived from an EMBL/GenBank/DDBJ whole genome shotgun (WGS) entry which is preliminary data.</text>
</comment>
<dbReference type="Proteomes" id="UP000664534">
    <property type="component" value="Unassembled WGS sequence"/>
</dbReference>
<organism evidence="2 3">
    <name type="scientific">Imshaugia aleurites</name>
    <dbReference type="NCBI Taxonomy" id="172621"/>
    <lineage>
        <taxon>Eukaryota</taxon>
        <taxon>Fungi</taxon>
        <taxon>Dikarya</taxon>
        <taxon>Ascomycota</taxon>
        <taxon>Pezizomycotina</taxon>
        <taxon>Lecanoromycetes</taxon>
        <taxon>OSLEUM clade</taxon>
        <taxon>Lecanoromycetidae</taxon>
        <taxon>Lecanorales</taxon>
        <taxon>Lecanorineae</taxon>
        <taxon>Parmeliaceae</taxon>
        <taxon>Imshaugia</taxon>
    </lineage>
</organism>
<keyword evidence="3" id="KW-1185">Reference proteome</keyword>
<dbReference type="EMBL" id="CAJPDT010000025">
    <property type="protein sequence ID" value="CAF9920417.1"/>
    <property type="molecule type" value="Genomic_DNA"/>
</dbReference>